<evidence type="ECO:0000313" key="2">
    <source>
        <dbReference type="Proteomes" id="UP000286931"/>
    </source>
</evidence>
<evidence type="ECO:0000313" key="1">
    <source>
        <dbReference type="EMBL" id="GCD96613.1"/>
    </source>
</evidence>
<name>A0A401YPT9_9ACTN</name>
<accession>A0A401YPT9</accession>
<reference evidence="1 2" key="1">
    <citation type="submission" date="2018-12" db="EMBL/GenBank/DDBJ databases">
        <title>Draft genome sequence of Embleya hyalina NBRC 13850T.</title>
        <authorList>
            <person name="Komaki H."/>
            <person name="Hosoyama A."/>
            <person name="Kimura A."/>
            <person name="Ichikawa N."/>
            <person name="Tamura T."/>
        </authorList>
    </citation>
    <scope>NUCLEOTIDE SEQUENCE [LARGE SCALE GENOMIC DNA]</scope>
    <source>
        <strain evidence="1 2">NBRC 13850</strain>
    </source>
</reference>
<protein>
    <recommendedName>
        <fullName evidence="3">DUF2795 domain-containing protein</fullName>
    </recommendedName>
</protein>
<gene>
    <name evidence="1" type="ORF">EHYA_04300</name>
</gene>
<organism evidence="1 2">
    <name type="scientific">Embleya hyalina</name>
    <dbReference type="NCBI Taxonomy" id="516124"/>
    <lineage>
        <taxon>Bacteria</taxon>
        <taxon>Bacillati</taxon>
        <taxon>Actinomycetota</taxon>
        <taxon>Actinomycetes</taxon>
        <taxon>Kitasatosporales</taxon>
        <taxon>Streptomycetaceae</taxon>
        <taxon>Embleya</taxon>
    </lineage>
</organism>
<dbReference type="EMBL" id="BIFH01000021">
    <property type="protein sequence ID" value="GCD96613.1"/>
    <property type="molecule type" value="Genomic_DNA"/>
</dbReference>
<comment type="caution">
    <text evidence="1">The sequence shown here is derived from an EMBL/GenBank/DDBJ whole genome shotgun (WGS) entry which is preliminary data.</text>
</comment>
<dbReference type="AlphaFoldDB" id="A0A401YPT9"/>
<proteinExistence type="predicted"/>
<sequence>MRSIGESTTVDPEELHCAMFGVRFPARPAALSAAATINGAAVWVARALAALPERAYEGPNQVCMALCGRHAGLDPGL</sequence>
<keyword evidence="2" id="KW-1185">Reference proteome</keyword>
<dbReference type="InterPro" id="IPR021527">
    <property type="entry name" value="DUF2795"/>
</dbReference>
<dbReference type="Pfam" id="PF11387">
    <property type="entry name" value="DUF2795"/>
    <property type="match status" value="1"/>
</dbReference>
<evidence type="ECO:0008006" key="3">
    <source>
        <dbReference type="Google" id="ProtNLM"/>
    </source>
</evidence>
<dbReference type="RefSeq" id="WP_126638651.1">
    <property type="nucleotide sequence ID" value="NZ_BIFH01000021.1"/>
</dbReference>
<dbReference type="Proteomes" id="UP000286931">
    <property type="component" value="Unassembled WGS sequence"/>
</dbReference>